<reference evidence="1 2" key="1">
    <citation type="journal article" date="2018" name="Nat. Ecol. Evol.">
        <title>Genomic signatures of mitonuclear coevolution across populations of Tigriopus californicus.</title>
        <authorList>
            <person name="Barreto F.S."/>
            <person name="Watson E.T."/>
            <person name="Lima T.G."/>
            <person name="Willett C.S."/>
            <person name="Edmands S."/>
            <person name="Li W."/>
            <person name="Burton R.S."/>
        </authorList>
    </citation>
    <scope>NUCLEOTIDE SEQUENCE [LARGE SCALE GENOMIC DNA]</scope>
    <source>
        <strain evidence="1 2">San Diego</strain>
    </source>
</reference>
<dbReference type="EMBL" id="VCGU01000008">
    <property type="protein sequence ID" value="TRY71550.1"/>
    <property type="molecule type" value="Genomic_DNA"/>
</dbReference>
<accession>A0A553P1L6</accession>
<dbReference type="Proteomes" id="UP000318571">
    <property type="component" value="Chromosome 7"/>
</dbReference>
<dbReference type="AlphaFoldDB" id="A0A553P1L6"/>
<keyword evidence="2" id="KW-1185">Reference proteome</keyword>
<proteinExistence type="predicted"/>
<organism evidence="1 2">
    <name type="scientific">Tigriopus californicus</name>
    <name type="common">Marine copepod</name>
    <dbReference type="NCBI Taxonomy" id="6832"/>
    <lineage>
        <taxon>Eukaryota</taxon>
        <taxon>Metazoa</taxon>
        <taxon>Ecdysozoa</taxon>
        <taxon>Arthropoda</taxon>
        <taxon>Crustacea</taxon>
        <taxon>Multicrustacea</taxon>
        <taxon>Hexanauplia</taxon>
        <taxon>Copepoda</taxon>
        <taxon>Harpacticoida</taxon>
        <taxon>Harpacticidae</taxon>
        <taxon>Tigriopus</taxon>
    </lineage>
</organism>
<sequence>MYYDLSTDDNGQVDKEVLIAPNIPDVLWDDENALWVTRIHDTCN</sequence>
<name>A0A553P1L6_TIGCA</name>
<evidence type="ECO:0000313" key="1">
    <source>
        <dbReference type="EMBL" id="TRY71550.1"/>
    </source>
</evidence>
<feature type="non-terminal residue" evidence="1">
    <location>
        <position position="44"/>
    </location>
</feature>
<evidence type="ECO:0000313" key="2">
    <source>
        <dbReference type="Proteomes" id="UP000318571"/>
    </source>
</evidence>
<comment type="caution">
    <text evidence="1">The sequence shown here is derived from an EMBL/GenBank/DDBJ whole genome shotgun (WGS) entry which is preliminary data.</text>
</comment>
<protein>
    <submittedName>
        <fullName evidence="1">Uncharacterized protein</fullName>
    </submittedName>
</protein>
<gene>
    <name evidence="1" type="ORF">TCAL_01093</name>
</gene>